<protein>
    <submittedName>
        <fullName evidence="2">Oligopeptide ABC transporter, substrate-binding protein OppA</fullName>
    </submittedName>
</protein>
<comment type="caution">
    <text evidence="2">The sequence shown here is derived from an EMBL/GenBank/DDBJ whole genome shotgun (WGS) entry which is preliminary data.</text>
</comment>
<dbReference type="GO" id="GO:1904680">
    <property type="term" value="F:peptide transmembrane transporter activity"/>
    <property type="evidence" value="ECO:0007669"/>
    <property type="project" value="TreeGrafter"/>
</dbReference>
<proteinExistence type="predicted"/>
<dbReference type="Gene3D" id="3.90.76.10">
    <property type="entry name" value="Dipeptide-binding Protein, Domain 1"/>
    <property type="match status" value="1"/>
</dbReference>
<sequence length="579" mass="64010">MKGEIGRKLTVATATVIALTMLLAGCGSSLEGAGGNASGSAVEPAAGFDGEYKGAYAMPSVDKTYDNPVSGDNVKEGGSLTVATRYTPNWNFMNVEGNTASMAKIWNFYMPMLQQYDLKGNLKWNKNFVTDVQVTSENPLTIKYEINPKAKWNNGKDIDWTAFKSTWQVNNGKDTAYSAANTDGYRLISSVEAGKDAKEAVVTFEKPYYPWQPLFSFLYSPDGVTPETYSHGWTDNPHNEWAAGPYKVASADKDGAMLERNPSWWGPKPKLDKIIYKFMEDSASLNAFKNGELDVVPVTNNNDLQMVKTRKGIQIRIAYGAVVSVFIMNGKAGPLRDINVRKAITFGTDVKLLNKVEYQGWDWWKPDTPGSQLFMSYQEGYRDNRTPEMKKGVDVAAAKTALEASGYKKGSDGYYAKNGKTLTVRYTYFGDKPTTTAIAKAFNEMMKKVGIKVNLENRDNSKWAATTGARDYEVMPSAWGADNPYGQTSLYQLYNSKSESNLMFLGNDEIDSLCEVPGTIEKQSDAVKAANRAEAEAFKLYGTFPYDAPPKIWAVRKGLANYGPAGFKTVDPLIVGWQR</sequence>
<dbReference type="OrthoDB" id="7888869at2"/>
<reference evidence="2 3" key="1">
    <citation type="journal article" date="2014" name="Appl. Environ. Microbiol.">
        <title>Genomic encyclopedia of type strains of the genus Bifidobacterium.</title>
        <authorList>
            <person name="Milani C."/>
            <person name="Lugli G.A."/>
            <person name="Duranti S."/>
            <person name="Turroni F."/>
            <person name="Bottacini F."/>
            <person name="Mangifesta M."/>
            <person name="Sanchez B."/>
            <person name="Viappiani A."/>
            <person name="Mancabelli L."/>
            <person name="Taminiau B."/>
            <person name="Delcenserie V."/>
            <person name="Barrangou R."/>
            <person name="Margolles A."/>
            <person name="van Sinderen D."/>
            <person name="Ventura M."/>
        </authorList>
    </citation>
    <scope>NUCLEOTIDE SEQUENCE [LARGE SCALE GENOMIC DNA]</scope>
    <source>
        <strain evidence="2 3">DSM 19703</strain>
    </source>
</reference>
<dbReference type="Gene3D" id="3.40.190.10">
    <property type="entry name" value="Periplasmic binding protein-like II"/>
    <property type="match status" value="1"/>
</dbReference>
<organism evidence="2 3">
    <name type="scientific">Bifidobacterium bombi DSM 19703</name>
    <dbReference type="NCBI Taxonomy" id="1341695"/>
    <lineage>
        <taxon>Bacteria</taxon>
        <taxon>Bacillati</taxon>
        <taxon>Actinomycetota</taxon>
        <taxon>Actinomycetes</taxon>
        <taxon>Bifidobacteriales</taxon>
        <taxon>Bifidobacteriaceae</taxon>
        <taxon>Bifidobacterium</taxon>
    </lineage>
</organism>
<dbReference type="EMBL" id="ATLK01000001">
    <property type="protein sequence ID" value="KFF30717.1"/>
    <property type="molecule type" value="Genomic_DNA"/>
</dbReference>
<evidence type="ECO:0000259" key="1">
    <source>
        <dbReference type="Pfam" id="PF00496"/>
    </source>
</evidence>
<dbReference type="GO" id="GO:0015833">
    <property type="term" value="P:peptide transport"/>
    <property type="evidence" value="ECO:0007669"/>
    <property type="project" value="TreeGrafter"/>
</dbReference>
<feature type="domain" description="Solute-binding protein family 5" evidence="1">
    <location>
        <begin position="134"/>
        <end position="499"/>
    </location>
</feature>
<evidence type="ECO:0000313" key="2">
    <source>
        <dbReference type="EMBL" id="KFF30717.1"/>
    </source>
</evidence>
<keyword evidence="3" id="KW-1185">Reference proteome</keyword>
<dbReference type="PANTHER" id="PTHR30290">
    <property type="entry name" value="PERIPLASMIC BINDING COMPONENT OF ABC TRANSPORTER"/>
    <property type="match status" value="1"/>
</dbReference>
<gene>
    <name evidence="2" type="ORF">BBOMB_0023</name>
</gene>
<dbReference type="SUPFAM" id="SSF53850">
    <property type="entry name" value="Periplasmic binding protein-like II"/>
    <property type="match status" value="1"/>
</dbReference>
<dbReference type="Pfam" id="PF00496">
    <property type="entry name" value="SBP_bac_5"/>
    <property type="match status" value="1"/>
</dbReference>
<name>A0A086BP53_9BIFI</name>
<dbReference type="Proteomes" id="UP000028730">
    <property type="component" value="Unassembled WGS sequence"/>
</dbReference>
<evidence type="ECO:0000313" key="3">
    <source>
        <dbReference type="Proteomes" id="UP000028730"/>
    </source>
</evidence>
<dbReference type="CDD" id="cd08501">
    <property type="entry name" value="PBP2_Lpqw"/>
    <property type="match status" value="1"/>
</dbReference>
<dbReference type="InterPro" id="IPR039424">
    <property type="entry name" value="SBP_5"/>
</dbReference>
<accession>A0A086BP53</accession>
<dbReference type="PANTHER" id="PTHR30290:SF65">
    <property type="entry name" value="MONOACYL PHOSPHATIDYLINOSITOL TETRAMANNOSIDE-BINDING PROTEIN LPQW-RELATED"/>
    <property type="match status" value="1"/>
</dbReference>
<dbReference type="Gene3D" id="3.10.105.10">
    <property type="entry name" value="Dipeptide-binding Protein, Domain 3"/>
    <property type="match status" value="1"/>
</dbReference>
<dbReference type="STRING" id="1341695.BBOMB_0023"/>
<dbReference type="RefSeq" id="WP_044087728.1">
    <property type="nucleotide sequence ID" value="NZ_ATLK01000001.1"/>
</dbReference>
<dbReference type="AlphaFoldDB" id="A0A086BP53"/>
<dbReference type="InterPro" id="IPR000914">
    <property type="entry name" value="SBP_5_dom"/>
</dbReference>
<dbReference type="PROSITE" id="PS51257">
    <property type="entry name" value="PROKAR_LIPOPROTEIN"/>
    <property type="match status" value="1"/>
</dbReference>
<dbReference type="eggNOG" id="COG0747">
    <property type="taxonomic scope" value="Bacteria"/>
</dbReference>